<name>A0A072PIZ4_9EURO</name>
<dbReference type="AlphaFoldDB" id="A0A072PIZ4"/>
<dbReference type="STRING" id="1182545.A0A072PIZ4"/>
<reference evidence="3 4" key="1">
    <citation type="submission" date="2013-03" db="EMBL/GenBank/DDBJ databases">
        <title>The Genome Sequence of Exophiala aquamarina CBS 119918.</title>
        <authorList>
            <consortium name="The Broad Institute Genomics Platform"/>
            <person name="Cuomo C."/>
            <person name="de Hoog S."/>
            <person name="Gorbushina A."/>
            <person name="Walker B."/>
            <person name="Young S.K."/>
            <person name="Zeng Q."/>
            <person name="Gargeya S."/>
            <person name="Fitzgerald M."/>
            <person name="Haas B."/>
            <person name="Abouelleil A."/>
            <person name="Allen A.W."/>
            <person name="Alvarado L."/>
            <person name="Arachchi H.M."/>
            <person name="Berlin A.M."/>
            <person name="Chapman S.B."/>
            <person name="Gainer-Dewar J."/>
            <person name="Goldberg J."/>
            <person name="Griggs A."/>
            <person name="Gujja S."/>
            <person name="Hansen M."/>
            <person name="Howarth C."/>
            <person name="Imamovic A."/>
            <person name="Ireland A."/>
            <person name="Larimer J."/>
            <person name="McCowan C."/>
            <person name="Murphy C."/>
            <person name="Pearson M."/>
            <person name="Poon T.W."/>
            <person name="Priest M."/>
            <person name="Roberts A."/>
            <person name="Saif S."/>
            <person name="Shea T."/>
            <person name="Sisk P."/>
            <person name="Sykes S."/>
            <person name="Wortman J."/>
            <person name="Nusbaum C."/>
            <person name="Birren B."/>
        </authorList>
    </citation>
    <scope>NUCLEOTIDE SEQUENCE [LARGE SCALE GENOMIC DNA]</scope>
    <source>
        <strain evidence="3 4">CBS 119918</strain>
    </source>
</reference>
<evidence type="ECO:0000256" key="1">
    <source>
        <dbReference type="ARBA" id="ARBA00022741"/>
    </source>
</evidence>
<dbReference type="EMBL" id="AMGV01000003">
    <property type="protein sequence ID" value="KEF59826.1"/>
    <property type="molecule type" value="Genomic_DNA"/>
</dbReference>
<dbReference type="InterPro" id="IPR013126">
    <property type="entry name" value="Hsp_70_fam"/>
</dbReference>
<dbReference type="Pfam" id="PF00012">
    <property type="entry name" value="HSP70"/>
    <property type="match status" value="1"/>
</dbReference>
<keyword evidence="2" id="KW-0067">ATP-binding</keyword>
<dbReference type="Gene3D" id="3.90.640.10">
    <property type="entry name" value="Actin, Chain A, domain 4"/>
    <property type="match status" value="1"/>
</dbReference>
<dbReference type="PANTHER" id="PTHR14187:SF5">
    <property type="entry name" value="HEAT SHOCK 70 KDA PROTEIN 12A"/>
    <property type="match status" value="1"/>
</dbReference>
<evidence type="ECO:0000313" key="3">
    <source>
        <dbReference type="EMBL" id="KEF59826.1"/>
    </source>
</evidence>
<dbReference type="OrthoDB" id="2963168at2759"/>
<dbReference type="GO" id="GO:0140662">
    <property type="term" value="F:ATP-dependent protein folding chaperone"/>
    <property type="evidence" value="ECO:0007669"/>
    <property type="project" value="InterPro"/>
</dbReference>
<keyword evidence="1" id="KW-0547">Nucleotide-binding</keyword>
<organism evidence="3 4">
    <name type="scientific">Exophiala aquamarina CBS 119918</name>
    <dbReference type="NCBI Taxonomy" id="1182545"/>
    <lineage>
        <taxon>Eukaryota</taxon>
        <taxon>Fungi</taxon>
        <taxon>Dikarya</taxon>
        <taxon>Ascomycota</taxon>
        <taxon>Pezizomycotina</taxon>
        <taxon>Eurotiomycetes</taxon>
        <taxon>Chaetothyriomycetidae</taxon>
        <taxon>Chaetothyriales</taxon>
        <taxon>Herpotrichiellaceae</taxon>
        <taxon>Exophiala</taxon>
    </lineage>
</organism>
<gene>
    <name evidence="3" type="ORF">A1O9_04674</name>
</gene>
<dbReference type="PANTHER" id="PTHR14187">
    <property type="entry name" value="ALPHA KINASE/ELONGATION FACTOR 2 KINASE"/>
    <property type="match status" value="1"/>
</dbReference>
<comment type="caution">
    <text evidence="3">The sequence shown here is derived from an EMBL/GenBank/DDBJ whole genome shotgun (WGS) entry which is preliminary data.</text>
</comment>
<dbReference type="Proteomes" id="UP000027920">
    <property type="component" value="Unassembled WGS sequence"/>
</dbReference>
<protein>
    <recommendedName>
        <fullName evidence="5">Hsp70-like protein</fullName>
    </recommendedName>
</protein>
<dbReference type="CDD" id="cd10170">
    <property type="entry name" value="ASKHA_NBD_HSP70"/>
    <property type="match status" value="1"/>
</dbReference>
<dbReference type="SUPFAM" id="SSF53067">
    <property type="entry name" value="Actin-like ATPase domain"/>
    <property type="match status" value="2"/>
</dbReference>
<evidence type="ECO:0008006" key="5">
    <source>
        <dbReference type="Google" id="ProtNLM"/>
    </source>
</evidence>
<dbReference type="GO" id="GO:0005524">
    <property type="term" value="F:ATP binding"/>
    <property type="evidence" value="ECO:0007669"/>
    <property type="project" value="UniProtKB-KW"/>
</dbReference>
<keyword evidence="4" id="KW-1185">Reference proteome</keyword>
<dbReference type="HOGENOM" id="CLU_009958_6_0_1"/>
<dbReference type="Gene3D" id="3.30.420.40">
    <property type="match status" value="2"/>
</dbReference>
<dbReference type="RefSeq" id="XP_013262416.1">
    <property type="nucleotide sequence ID" value="XM_013406962.1"/>
</dbReference>
<dbReference type="VEuPathDB" id="FungiDB:A1O9_04674"/>
<sequence length="443" mass="48230">MTLKLASNASDGARERSIIVAVDIGTTFSGVAWAQTAQPNQQITIVQWPNTEGSLEGQTSEKAPTELCFSDGTVRWGFQIPEDEQRYQWFKLGLDPEHEKAVSYLSVHYPDPKALPPAYGGANSPVLLATMCLRCLREHTLHVLKLKLGEGVVNSTPLRFIITVPAICDDAAKARAQRCGVDAGMGNDIRIILEPKDAVVFALSSMDHHIPSPGDSFVLCDAGGGMVDLISYSIVELQPLLKVREAVPGSGHACGSTFLNCIFGRVLEEDISDAEGYDDDTIDEALRDFETSVKRKFRGEEESVMIRVRGLVDRPEKGIKRGRLTVSRGKMKSLFEPVIYSIITLATSQLKQTKQAKAVILVGGLGQSSYLRAYIIEVVGNKIEVIQPVEGWTAVVKGALIKGLSETVPDSPGPCVAIRVSRKSYGVRGDQIFNPLVHDNAKK</sequence>
<dbReference type="GeneID" id="25279603"/>
<evidence type="ECO:0000256" key="2">
    <source>
        <dbReference type="ARBA" id="ARBA00022840"/>
    </source>
</evidence>
<proteinExistence type="predicted"/>
<dbReference type="InterPro" id="IPR043129">
    <property type="entry name" value="ATPase_NBD"/>
</dbReference>
<evidence type="ECO:0000313" key="4">
    <source>
        <dbReference type="Proteomes" id="UP000027920"/>
    </source>
</evidence>
<accession>A0A072PIZ4</accession>